<evidence type="ECO:0000256" key="1">
    <source>
        <dbReference type="ARBA" id="ARBA00022679"/>
    </source>
</evidence>
<dbReference type="InterPro" id="IPR000953">
    <property type="entry name" value="Chromo/chromo_shadow_dom"/>
</dbReference>
<dbReference type="Gene3D" id="2.40.50.40">
    <property type="match status" value="1"/>
</dbReference>
<dbReference type="GO" id="GO:0016787">
    <property type="term" value="F:hydrolase activity"/>
    <property type="evidence" value="ECO:0007669"/>
    <property type="project" value="UniProtKB-KW"/>
</dbReference>
<dbReference type="Pfam" id="PF00078">
    <property type="entry name" value="RVT_1"/>
    <property type="match status" value="1"/>
</dbReference>
<evidence type="ECO:0000256" key="5">
    <source>
        <dbReference type="ARBA" id="ARBA00022801"/>
    </source>
</evidence>
<dbReference type="Proteomes" id="UP000018721">
    <property type="component" value="Unassembled WGS sequence"/>
</dbReference>
<keyword evidence="1" id="KW-0808">Transferase</keyword>
<dbReference type="AlphaFoldDB" id="V9EDH7"/>
<sequence length="1150" mass="128938">MISVAVKIIIRHFRGCTASRSPLVSPGNSGGVVNALPRVDFGSTAHQSTTYSMQSYPGDSHWAAPGDNSPHGKGSLTAASSSAPVIANHCPPLSNPPTATSTYRLSTHQCPVRPVTLAHCLQRHSPLGRLSPCRGPTLIDKALENGFPPDKVDKLRVIVHMYDVWRLVLRDDPPARVPPLEVRLKEGAQPTTGVREPSEPKVKSRVACQKVTRADGLAADYGLPPSQLDDRRHACSDAYSFFGFWQLPLAEKCQEWMSYMTDEKIFTPRRVPQGCSDAAIYFQKTMEKCFASLLYKHLLVWIDDLLLYADDIDTYLDKLAEFFSFLNDFGLKLSVKKSSLYMKEVKWCGKIIDANGVRHDPARIEALRAMPYPSTAGELQQFICAINWMRESLVDYARQVAPLQRKLDDALASTRRTKRVAAGIAIEFDAAEKVAFDHVKDMLATAVTLDFPDDSATSCLLTDASDVGWAVIVTQVQDFDIKVPLQDQQHRLIECLSGTFTGSQLNWTVIEKEAFPIAFACDKLDYLLLRPQGFRMFCDHRNLIHVFAPDEHVKKHVKGKLLRWAMKLMNFTYIIEHIAGPHNFWADMISRWAGNHASPATATNRIRTAAPATDTTIATATTDGVPGTELIVADTADSTVAVESLLAWYSRFGLPLTWISDQGSHFKNEVVSELSRRLRTQQQFTPAYCPWINGSVERVNRDILQVIRTMILEYKIHHSDWVYLVPMVQSSINHTAVPKLGNRAPVELFTGLPCPTPLSEFYLPSAGDLREVPASENINKFLANLRNSIYDMHKVVEDQRLKQRLLNKKRARGENLVNFTEGDYVLRSIVDEKSGNKLLVTWVGPYRILRADAHSFLIEHLITGAKLDVHVSRLKFYADASLNVTEELLEHISAQVILLSVEKLKSHRWNDMINDYEVLVQWKGLEQIEDSYEPLTSLARDVSTLVTQYVAAADQQLQDYWQQVTSGGGRPQQHPAVSVEQVQPAQKMNRQRPSRRRRQRRRQATASQVGPADLHEVSQVSTRGDQANSALQLLVDQPGPEDDQNSSTVAAATKTFHNTTCQGVLQFWRLKLRINMLVNEHARKDPLDRLWPDNGLIAIVVKEAGYVEWWKQSLGAVPWMAKLKPVPTSAGWTSQTGLVVLSAFPWTTSA</sequence>
<dbReference type="PROSITE" id="PS50994">
    <property type="entry name" value="INTEGRASE"/>
    <property type="match status" value="1"/>
</dbReference>
<dbReference type="SUPFAM" id="SSF56672">
    <property type="entry name" value="DNA/RNA polymerases"/>
    <property type="match status" value="1"/>
</dbReference>
<dbReference type="InterPro" id="IPR012337">
    <property type="entry name" value="RNaseH-like_sf"/>
</dbReference>
<evidence type="ECO:0000313" key="10">
    <source>
        <dbReference type="EMBL" id="ETI36543.1"/>
    </source>
</evidence>
<dbReference type="Gene3D" id="3.30.420.10">
    <property type="entry name" value="Ribonuclease H-like superfamily/Ribonuclease H"/>
    <property type="match status" value="1"/>
</dbReference>
<feature type="domain" description="Chromo" evidence="8">
    <location>
        <begin position="899"/>
        <end position="949"/>
    </location>
</feature>
<dbReference type="InterPro" id="IPR043128">
    <property type="entry name" value="Rev_trsase/Diguanyl_cyclase"/>
</dbReference>
<keyword evidence="11" id="KW-1185">Reference proteome</keyword>
<dbReference type="OrthoDB" id="121795at2759"/>
<dbReference type="InterPro" id="IPR050951">
    <property type="entry name" value="Retrovirus_Pol_polyprotein"/>
</dbReference>
<evidence type="ECO:0000259" key="9">
    <source>
        <dbReference type="PROSITE" id="PS50994"/>
    </source>
</evidence>
<dbReference type="GO" id="GO:0015074">
    <property type="term" value="P:DNA integration"/>
    <property type="evidence" value="ECO:0007669"/>
    <property type="project" value="InterPro"/>
</dbReference>
<dbReference type="PANTHER" id="PTHR37984:SF5">
    <property type="entry name" value="PROTEIN NYNRIN-LIKE"/>
    <property type="match status" value="1"/>
</dbReference>
<dbReference type="GO" id="GO:0003676">
    <property type="term" value="F:nucleic acid binding"/>
    <property type="evidence" value="ECO:0007669"/>
    <property type="project" value="InterPro"/>
</dbReference>
<dbReference type="CDD" id="cd09274">
    <property type="entry name" value="RNase_HI_RT_Ty3"/>
    <property type="match status" value="1"/>
</dbReference>
<dbReference type="Pfam" id="PF17917">
    <property type="entry name" value="RT_RNaseH"/>
    <property type="match status" value="1"/>
</dbReference>
<evidence type="ECO:0000256" key="4">
    <source>
        <dbReference type="ARBA" id="ARBA00022759"/>
    </source>
</evidence>
<evidence type="ECO:0000256" key="7">
    <source>
        <dbReference type="SAM" id="MobiDB-lite"/>
    </source>
</evidence>
<evidence type="ECO:0000256" key="3">
    <source>
        <dbReference type="ARBA" id="ARBA00022722"/>
    </source>
</evidence>
<dbReference type="InterPro" id="IPR036397">
    <property type="entry name" value="RNaseH_sf"/>
</dbReference>
<dbReference type="eggNOG" id="KOG0017">
    <property type="taxonomic scope" value="Eukaryota"/>
</dbReference>
<evidence type="ECO:0000313" key="11">
    <source>
        <dbReference type="Proteomes" id="UP000018721"/>
    </source>
</evidence>
<organism evidence="10 11">
    <name type="scientific">Phytophthora nicotianae P1569</name>
    <dbReference type="NCBI Taxonomy" id="1317065"/>
    <lineage>
        <taxon>Eukaryota</taxon>
        <taxon>Sar</taxon>
        <taxon>Stramenopiles</taxon>
        <taxon>Oomycota</taxon>
        <taxon>Peronosporomycetes</taxon>
        <taxon>Peronosporales</taxon>
        <taxon>Peronosporaceae</taxon>
        <taxon>Phytophthora</taxon>
    </lineage>
</organism>
<dbReference type="InterPro" id="IPR041373">
    <property type="entry name" value="RT_RNaseH"/>
</dbReference>
<feature type="compositionally biased region" description="Basic residues" evidence="7">
    <location>
        <begin position="989"/>
        <end position="1003"/>
    </location>
</feature>
<evidence type="ECO:0000256" key="6">
    <source>
        <dbReference type="ARBA" id="ARBA00022918"/>
    </source>
</evidence>
<comment type="caution">
    <text evidence="10">The sequence shown here is derived from an EMBL/GenBank/DDBJ whole genome shotgun (WGS) entry which is preliminary data.</text>
</comment>
<accession>V9EDH7</accession>
<keyword evidence="3" id="KW-0540">Nuclease</keyword>
<name>V9EDH7_PHYNI</name>
<feature type="domain" description="Integrase catalytic" evidence="9">
    <location>
        <begin position="577"/>
        <end position="753"/>
    </location>
</feature>
<dbReference type="InterPro" id="IPR016197">
    <property type="entry name" value="Chromo-like_dom_sf"/>
</dbReference>
<dbReference type="InterPro" id="IPR000477">
    <property type="entry name" value="RT_dom"/>
</dbReference>
<dbReference type="PROSITE" id="PS50013">
    <property type="entry name" value="CHROMO_2"/>
    <property type="match status" value="1"/>
</dbReference>
<dbReference type="InterPro" id="IPR001584">
    <property type="entry name" value="Integrase_cat-core"/>
</dbReference>
<dbReference type="PANTHER" id="PTHR37984">
    <property type="entry name" value="PROTEIN CBG26694"/>
    <property type="match status" value="1"/>
</dbReference>
<dbReference type="EMBL" id="ANIZ01003031">
    <property type="protein sequence ID" value="ETI36543.1"/>
    <property type="molecule type" value="Genomic_DNA"/>
</dbReference>
<dbReference type="Gene3D" id="3.30.70.270">
    <property type="match status" value="2"/>
</dbReference>
<dbReference type="CDD" id="cd00024">
    <property type="entry name" value="CD_CSD"/>
    <property type="match status" value="1"/>
</dbReference>
<dbReference type="SUPFAM" id="SSF53098">
    <property type="entry name" value="Ribonuclease H-like"/>
    <property type="match status" value="1"/>
</dbReference>
<dbReference type="HOGENOM" id="CLU_276649_0_0_1"/>
<feature type="region of interest" description="Disordered" evidence="7">
    <location>
        <begin position="964"/>
        <end position="1022"/>
    </location>
</feature>
<dbReference type="GO" id="GO:0003964">
    <property type="term" value="F:RNA-directed DNA polymerase activity"/>
    <property type="evidence" value="ECO:0007669"/>
    <property type="project" value="UniProtKB-KW"/>
</dbReference>
<dbReference type="Gene3D" id="3.10.10.10">
    <property type="entry name" value="HIV Type 1 Reverse Transcriptase, subunit A, domain 1"/>
    <property type="match status" value="1"/>
</dbReference>
<gene>
    <name evidence="10" type="ORF">F443_17370</name>
</gene>
<reference evidence="10 11" key="1">
    <citation type="submission" date="2013-11" db="EMBL/GenBank/DDBJ databases">
        <title>The Genome Sequence of Phytophthora parasitica P1569.</title>
        <authorList>
            <consortium name="The Broad Institute Genomics Platform"/>
            <person name="Russ C."/>
            <person name="Tyler B."/>
            <person name="Panabieres F."/>
            <person name="Shan W."/>
            <person name="Tripathy S."/>
            <person name="Grunwald N."/>
            <person name="Machado M."/>
            <person name="Johnson C.S."/>
            <person name="Arredondo F."/>
            <person name="Hong C."/>
            <person name="Coffey M."/>
            <person name="Young S.K."/>
            <person name="Zeng Q."/>
            <person name="Gargeya S."/>
            <person name="Fitzgerald M."/>
            <person name="Abouelleil A."/>
            <person name="Alvarado L."/>
            <person name="Chapman S.B."/>
            <person name="Gainer-Dewar J."/>
            <person name="Goldberg J."/>
            <person name="Griggs A."/>
            <person name="Gujja S."/>
            <person name="Hansen M."/>
            <person name="Howarth C."/>
            <person name="Imamovic A."/>
            <person name="Ireland A."/>
            <person name="Larimer J."/>
            <person name="McCowan C."/>
            <person name="Murphy C."/>
            <person name="Pearson M."/>
            <person name="Poon T.W."/>
            <person name="Priest M."/>
            <person name="Roberts A."/>
            <person name="Saif S."/>
            <person name="Shea T."/>
            <person name="Sykes S."/>
            <person name="Wortman J."/>
            <person name="Nusbaum C."/>
            <person name="Birren B."/>
        </authorList>
    </citation>
    <scope>NUCLEOTIDE SEQUENCE [LARGE SCALE GENOMIC DNA]</scope>
    <source>
        <strain evidence="10 11">P1569</strain>
    </source>
</reference>
<evidence type="ECO:0008006" key="12">
    <source>
        <dbReference type="Google" id="ProtNLM"/>
    </source>
</evidence>
<evidence type="ECO:0000259" key="8">
    <source>
        <dbReference type="PROSITE" id="PS50013"/>
    </source>
</evidence>
<dbReference type="SUPFAM" id="SSF54160">
    <property type="entry name" value="Chromo domain-like"/>
    <property type="match status" value="1"/>
</dbReference>
<dbReference type="GO" id="GO:0004519">
    <property type="term" value="F:endonuclease activity"/>
    <property type="evidence" value="ECO:0007669"/>
    <property type="project" value="UniProtKB-KW"/>
</dbReference>
<protein>
    <recommendedName>
        <fullName evidence="12">Integrase catalytic domain-containing protein</fullName>
    </recommendedName>
</protein>
<keyword evidence="5" id="KW-0378">Hydrolase</keyword>
<proteinExistence type="predicted"/>
<dbReference type="InterPro" id="IPR043502">
    <property type="entry name" value="DNA/RNA_pol_sf"/>
</dbReference>
<evidence type="ECO:0000256" key="2">
    <source>
        <dbReference type="ARBA" id="ARBA00022695"/>
    </source>
</evidence>
<keyword evidence="2" id="KW-0548">Nucleotidyltransferase</keyword>
<keyword evidence="6" id="KW-0695">RNA-directed DNA polymerase</keyword>
<keyword evidence="4" id="KW-0255">Endonuclease</keyword>
<feature type="region of interest" description="Disordered" evidence="7">
    <location>
        <begin position="49"/>
        <end position="78"/>
    </location>
</feature>